<dbReference type="GO" id="GO:0005856">
    <property type="term" value="C:cytoskeleton"/>
    <property type="evidence" value="ECO:0007669"/>
    <property type="project" value="UniProtKB-SubCell"/>
</dbReference>
<dbReference type="InterPro" id="IPR036862">
    <property type="entry name" value="Integrase_C_dom_sf_retrovir"/>
</dbReference>
<dbReference type="EMBL" id="QRBI01000131">
    <property type="protein sequence ID" value="RMC03484.1"/>
    <property type="molecule type" value="Genomic_DNA"/>
</dbReference>
<keyword evidence="16 24" id="KW-0472">Membrane</keyword>
<dbReference type="OrthoDB" id="8445223at2759"/>
<dbReference type="GO" id="GO:0008083">
    <property type="term" value="F:growth factor activity"/>
    <property type="evidence" value="ECO:0007669"/>
    <property type="project" value="UniProtKB-KW"/>
</dbReference>
<dbReference type="Gene3D" id="2.30.30.10">
    <property type="entry name" value="Integrase, C-terminal domain superfamily, retroviral"/>
    <property type="match status" value="1"/>
</dbReference>
<keyword evidence="9" id="KW-0963">Cytoplasm</keyword>
<keyword evidence="18" id="KW-0325">Glycoprotein</keyword>
<organism evidence="25 26">
    <name type="scientific">Hirundo rustica rustica</name>
    <dbReference type="NCBI Taxonomy" id="333673"/>
    <lineage>
        <taxon>Eukaryota</taxon>
        <taxon>Metazoa</taxon>
        <taxon>Chordata</taxon>
        <taxon>Craniata</taxon>
        <taxon>Vertebrata</taxon>
        <taxon>Euteleostomi</taxon>
        <taxon>Archelosauria</taxon>
        <taxon>Archosauria</taxon>
        <taxon>Dinosauria</taxon>
        <taxon>Saurischia</taxon>
        <taxon>Theropoda</taxon>
        <taxon>Coelurosauria</taxon>
        <taxon>Aves</taxon>
        <taxon>Neognathae</taxon>
        <taxon>Neoaves</taxon>
        <taxon>Telluraves</taxon>
        <taxon>Australaves</taxon>
        <taxon>Passeriformes</taxon>
        <taxon>Sylvioidea</taxon>
        <taxon>Hirundinidae</taxon>
        <taxon>Hirundo</taxon>
    </lineage>
</organism>
<reference evidence="25 26" key="1">
    <citation type="submission" date="2018-07" db="EMBL/GenBank/DDBJ databases">
        <title>A high quality draft genome assembly of the barn swallow (H. rustica rustica).</title>
        <authorList>
            <person name="Formenti G."/>
            <person name="Chiara M."/>
            <person name="Poveda L."/>
            <person name="Francoijs K.-J."/>
            <person name="Bonisoli-Alquati A."/>
            <person name="Canova L."/>
            <person name="Gianfranceschi L."/>
            <person name="Horner D.S."/>
            <person name="Saino N."/>
        </authorList>
    </citation>
    <scope>NUCLEOTIDE SEQUENCE [LARGE SCALE GENOMIC DNA]</scope>
    <source>
        <strain evidence="25">Chelidonia</strain>
        <tissue evidence="25">Blood</tissue>
    </source>
</reference>
<comment type="subcellular location">
    <subcellularLocation>
        <location evidence="2">Cell membrane</location>
        <topology evidence="2">Single-pass type I membrane protein</topology>
    </subcellularLocation>
    <subcellularLocation>
        <location evidence="3">Cell projection</location>
        <location evidence="3">Filopodium</location>
    </subcellularLocation>
    <subcellularLocation>
        <location evidence="4">Cell projection</location>
        <location evidence="4">Lamellipodium</location>
    </subcellularLocation>
    <subcellularLocation>
        <location evidence="1">Cytoplasm</location>
        <location evidence="1">Cytoskeleton</location>
    </subcellularLocation>
    <subcellularLocation>
        <location evidence="5">Secreted</location>
    </subcellularLocation>
</comment>
<dbReference type="GO" id="GO:0008284">
    <property type="term" value="P:positive regulation of cell population proliferation"/>
    <property type="evidence" value="ECO:0007669"/>
    <property type="project" value="TreeGrafter"/>
</dbReference>
<evidence type="ECO:0000256" key="8">
    <source>
        <dbReference type="ARBA" id="ARBA00022475"/>
    </source>
</evidence>
<comment type="caution">
    <text evidence="25">The sequence shown here is derived from an EMBL/GenBank/DDBJ whole genome shotgun (WGS) entry which is preliminary data.</text>
</comment>
<dbReference type="GO" id="GO:0030175">
    <property type="term" value="C:filopodium"/>
    <property type="evidence" value="ECO:0007669"/>
    <property type="project" value="UniProtKB-SubCell"/>
</dbReference>
<dbReference type="GO" id="GO:0005886">
    <property type="term" value="C:plasma membrane"/>
    <property type="evidence" value="ECO:0007669"/>
    <property type="project" value="UniProtKB-SubCell"/>
</dbReference>
<keyword evidence="8" id="KW-1003">Cell membrane</keyword>
<dbReference type="Gene3D" id="1.20.1250.10">
    <property type="match status" value="2"/>
</dbReference>
<dbReference type="InterPro" id="IPR003452">
    <property type="entry name" value="SCF"/>
</dbReference>
<keyword evidence="12" id="KW-0732">Signal</keyword>
<name>A0A3M0JWE6_HIRRU</name>
<evidence type="ECO:0000256" key="6">
    <source>
        <dbReference type="ARBA" id="ARBA00010419"/>
    </source>
</evidence>
<keyword evidence="17" id="KW-1015">Disulfide bond</keyword>
<dbReference type="InterPro" id="IPR009079">
    <property type="entry name" value="4_helix_cytokine-like_core"/>
</dbReference>
<keyword evidence="11 24" id="KW-0812">Transmembrane</keyword>
<evidence type="ECO:0000313" key="26">
    <source>
        <dbReference type="Proteomes" id="UP000269221"/>
    </source>
</evidence>
<evidence type="ECO:0000256" key="11">
    <source>
        <dbReference type="ARBA" id="ARBA00022692"/>
    </source>
</evidence>
<evidence type="ECO:0000256" key="22">
    <source>
        <dbReference type="ARBA" id="ARBA00032898"/>
    </source>
</evidence>
<evidence type="ECO:0000256" key="23">
    <source>
        <dbReference type="ARBA" id="ARBA00033123"/>
    </source>
</evidence>
<sequence>MRIDLFSQVRSNRTRVHGLKLCHGEFRLDIRKKFFTKMVVKYWHRLPREVVEVSTLDFTVGLDLREHFSCVSYLDEKAEKYYMKTNMEVVCLVQLTKPSVPVQKNWIITCFCLQLLLLNPLVKAQRSCGNPVTDDVNDIAKLVGNLPNDYMITLKYVPKMDSLKFSDIPDMSDVLSNYLIINNLTRIINDLMACLAFDKNKDFVKENGHLYEEGHFIPEDFFRHFNSTIEVYKESADRWDKNDCILPSTVGTPENEEALGFISSSSLQGISIALTSLLSLLIGFILGAIYWKYVAAKRKGTSTSVAVAFSPSTLLLFHVLAVCTATRGLYRVPGGWLPTPESLKNSSALVVSVQEKQMLDEDKVNRSTLEINQSYGSSENLSAEKSLVVVCVSFTPFITAPLPEVTAFRAKLAEQLSHVGKYYNWHLTCGLKPQKVPKNPEEPLGEHMAEESHAGFYKPGLQFSPLDLKNPLECCKEAPNRQAAPREVDHMSHVTWKDDPGIWDQKLFLHQKGSAFQQKSPDMIVKDPVTRETKTTHDLVTWGRGYACVSTSPGLKWVPAEWVKPFIPKSAKPPAEAPQVASAAWRRKKHRTFSF</sequence>
<gene>
    <name evidence="25" type="ORF">DUI87_20683</name>
</gene>
<evidence type="ECO:0000313" key="25">
    <source>
        <dbReference type="EMBL" id="RMC03484.1"/>
    </source>
</evidence>
<dbReference type="SUPFAM" id="SSF47266">
    <property type="entry name" value="4-helical cytokines"/>
    <property type="match status" value="1"/>
</dbReference>
<keyword evidence="14 24" id="KW-1133">Transmembrane helix</keyword>
<comment type="similarity">
    <text evidence="6">Belongs to the SCF family.</text>
</comment>
<evidence type="ECO:0000256" key="15">
    <source>
        <dbReference type="ARBA" id="ARBA00023030"/>
    </source>
</evidence>
<keyword evidence="15" id="KW-0339">Growth factor</keyword>
<keyword evidence="26" id="KW-1185">Reference proteome</keyword>
<keyword evidence="19" id="KW-0206">Cytoskeleton</keyword>
<evidence type="ECO:0000256" key="17">
    <source>
        <dbReference type="ARBA" id="ARBA00023157"/>
    </source>
</evidence>
<evidence type="ECO:0000256" key="2">
    <source>
        <dbReference type="ARBA" id="ARBA00004251"/>
    </source>
</evidence>
<dbReference type="GO" id="GO:0005576">
    <property type="term" value="C:extracellular region"/>
    <property type="evidence" value="ECO:0007669"/>
    <property type="project" value="UniProtKB-SubCell"/>
</dbReference>
<dbReference type="GO" id="GO:0007155">
    <property type="term" value="P:cell adhesion"/>
    <property type="evidence" value="ECO:0007669"/>
    <property type="project" value="UniProtKB-KW"/>
</dbReference>
<protein>
    <recommendedName>
        <fullName evidence="7">Kit ligand</fullName>
    </recommendedName>
    <alternativeName>
        <fullName evidence="21">Mast cell growth factor</fullName>
    </alternativeName>
    <alternativeName>
        <fullName evidence="23">Stem cell factor</fullName>
    </alternativeName>
    <alternativeName>
        <fullName evidence="22">c-Kit ligand</fullName>
    </alternativeName>
</protein>
<proteinExistence type="inferred from homology"/>
<evidence type="ECO:0000256" key="16">
    <source>
        <dbReference type="ARBA" id="ARBA00023136"/>
    </source>
</evidence>
<evidence type="ECO:0000256" key="21">
    <source>
        <dbReference type="ARBA" id="ARBA00030364"/>
    </source>
</evidence>
<evidence type="ECO:0000256" key="20">
    <source>
        <dbReference type="ARBA" id="ARBA00023273"/>
    </source>
</evidence>
<dbReference type="SUPFAM" id="SSF50122">
    <property type="entry name" value="DNA-binding domain of retroviral integrase"/>
    <property type="match status" value="1"/>
</dbReference>
<dbReference type="PANTHER" id="PTHR11574">
    <property type="entry name" value="KIT LIGAND"/>
    <property type="match status" value="1"/>
</dbReference>
<accession>A0A3M0JWE6</accession>
<evidence type="ECO:0000256" key="14">
    <source>
        <dbReference type="ARBA" id="ARBA00022989"/>
    </source>
</evidence>
<evidence type="ECO:0000256" key="13">
    <source>
        <dbReference type="ARBA" id="ARBA00022889"/>
    </source>
</evidence>
<evidence type="ECO:0000256" key="18">
    <source>
        <dbReference type="ARBA" id="ARBA00023180"/>
    </source>
</evidence>
<keyword evidence="20" id="KW-0966">Cell projection</keyword>
<evidence type="ECO:0000256" key="9">
    <source>
        <dbReference type="ARBA" id="ARBA00022490"/>
    </source>
</evidence>
<evidence type="ECO:0000256" key="4">
    <source>
        <dbReference type="ARBA" id="ARBA00004510"/>
    </source>
</evidence>
<feature type="transmembrane region" description="Helical" evidence="24">
    <location>
        <begin position="270"/>
        <end position="291"/>
    </location>
</feature>
<evidence type="ECO:0000256" key="3">
    <source>
        <dbReference type="ARBA" id="ARBA00004486"/>
    </source>
</evidence>
<feature type="transmembrane region" description="Helical" evidence="24">
    <location>
        <begin position="303"/>
        <end position="321"/>
    </location>
</feature>
<dbReference type="Pfam" id="PF02404">
    <property type="entry name" value="SCF"/>
    <property type="match status" value="2"/>
</dbReference>
<keyword evidence="10" id="KW-0964">Secreted</keyword>
<dbReference type="GO" id="GO:0003676">
    <property type="term" value="F:nucleic acid binding"/>
    <property type="evidence" value="ECO:0007669"/>
    <property type="project" value="InterPro"/>
</dbReference>
<evidence type="ECO:0000256" key="19">
    <source>
        <dbReference type="ARBA" id="ARBA00023212"/>
    </source>
</evidence>
<dbReference type="Proteomes" id="UP000269221">
    <property type="component" value="Unassembled WGS sequence"/>
</dbReference>
<evidence type="ECO:0000256" key="10">
    <source>
        <dbReference type="ARBA" id="ARBA00022525"/>
    </source>
</evidence>
<evidence type="ECO:0000256" key="24">
    <source>
        <dbReference type="SAM" id="Phobius"/>
    </source>
</evidence>
<keyword evidence="13" id="KW-0130">Cell adhesion</keyword>
<evidence type="ECO:0000256" key="7">
    <source>
        <dbReference type="ARBA" id="ARBA00017304"/>
    </source>
</evidence>
<dbReference type="GO" id="GO:0005173">
    <property type="term" value="F:stem cell factor receptor binding"/>
    <property type="evidence" value="ECO:0007669"/>
    <property type="project" value="InterPro"/>
</dbReference>
<dbReference type="AlphaFoldDB" id="A0A3M0JWE6"/>
<evidence type="ECO:0000256" key="1">
    <source>
        <dbReference type="ARBA" id="ARBA00004245"/>
    </source>
</evidence>
<dbReference type="PANTHER" id="PTHR11574:SF0">
    <property type="entry name" value="KIT LIGAND"/>
    <property type="match status" value="1"/>
</dbReference>
<evidence type="ECO:0000256" key="12">
    <source>
        <dbReference type="ARBA" id="ARBA00022729"/>
    </source>
</evidence>
<dbReference type="GO" id="GO:0005125">
    <property type="term" value="F:cytokine activity"/>
    <property type="evidence" value="ECO:0007669"/>
    <property type="project" value="TreeGrafter"/>
</dbReference>
<dbReference type="STRING" id="333673.A0A3M0JWE6"/>
<evidence type="ECO:0000256" key="5">
    <source>
        <dbReference type="ARBA" id="ARBA00004613"/>
    </source>
</evidence>
<dbReference type="GO" id="GO:0030027">
    <property type="term" value="C:lamellipodium"/>
    <property type="evidence" value="ECO:0007669"/>
    <property type="project" value="UniProtKB-SubCell"/>
</dbReference>